<dbReference type="EMBL" id="BAUT01000008">
    <property type="protein sequence ID" value="GAE25332.1"/>
    <property type="molecule type" value="Genomic_DNA"/>
</dbReference>
<sequence>MFPIIFRNRKTKQHHRDVANSFLRIGRLLQQGYPLEAAIIFMEPHVTVQTSSQFSYVLNLLKEGHPVYEAFQSIDIPTSIKALLYFYHYQGDIAEGFLHAGTLLRYREKIFGELNKLIRYPVALLFFCLVVFVLMYQFVLPHFQSYFSTMSESPSVITSIFLSFLNHLPYLFGGGILVLTLTCFYIIYQSNQLTHYEKIIRLLSLPILKRYVKLIITYFFSLQLGKLMTAGMSLQQALKQFELQNYLPFLQQESVQISHELHQGNSFKEIVRSKQYLKEELAFVIDNGQKTGYLGSDLEQYSDILFSELEETIQRLLHLIQPILFFVIGGFVFLLFLITMLPLFQMLGGV</sequence>
<organism evidence="9 10">
    <name type="scientific">Halalkalibacter wakoensis JCM 9140</name>
    <dbReference type="NCBI Taxonomy" id="1236970"/>
    <lineage>
        <taxon>Bacteria</taxon>
        <taxon>Bacillati</taxon>
        <taxon>Bacillota</taxon>
        <taxon>Bacilli</taxon>
        <taxon>Bacillales</taxon>
        <taxon>Bacillaceae</taxon>
        <taxon>Halalkalibacter</taxon>
    </lineage>
</organism>
<dbReference type="PANTHER" id="PTHR30012">
    <property type="entry name" value="GENERAL SECRETION PATHWAY PROTEIN"/>
    <property type="match status" value="1"/>
</dbReference>
<keyword evidence="6 7" id="KW-0472">Membrane</keyword>
<name>W4Q010_9BACI</name>
<proteinExistence type="inferred from homology"/>
<evidence type="ECO:0000256" key="7">
    <source>
        <dbReference type="SAM" id="Phobius"/>
    </source>
</evidence>
<dbReference type="PANTHER" id="PTHR30012:SF0">
    <property type="entry name" value="TYPE II SECRETION SYSTEM PROTEIN F-RELATED"/>
    <property type="match status" value="1"/>
</dbReference>
<protein>
    <submittedName>
        <fullName evidence="9">Late competence protein</fullName>
    </submittedName>
</protein>
<evidence type="ECO:0000313" key="9">
    <source>
        <dbReference type="EMBL" id="GAE25332.1"/>
    </source>
</evidence>
<evidence type="ECO:0000259" key="8">
    <source>
        <dbReference type="Pfam" id="PF00482"/>
    </source>
</evidence>
<dbReference type="InterPro" id="IPR018076">
    <property type="entry name" value="T2SS_GspF_dom"/>
</dbReference>
<feature type="transmembrane region" description="Helical" evidence="7">
    <location>
        <begin position="323"/>
        <end position="344"/>
    </location>
</feature>
<evidence type="ECO:0000256" key="1">
    <source>
        <dbReference type="ARBA" id="ARBA00004651"/>
    </source>
</evidence>
<feature type="domain" description="Type II secretion system protein GspF" evidence="8">
    <location>
        <begin position="220"/>
        <end position="342"/>
    </location>
</feature>
<comment type="similarity">
    <text evidence="2">Belongs to the GSP F family.</text>
</comment>
<evidence type="ECO:0000256" key="2">
    <source>
        <dbReference type="ARBA" id="ARBA00005745"/>
    </source>
</evidence>
<dbReference type="RefSeq" id="WP_034743552.1">
    <property type="nucleotide sequence ID" value="NZ_BAUT01000008.1"/>
</dbReference>
<feature type="transmembrane region" description="Helical" evidence="7">
    <location>
        <begin position="168"/>
        <end position="188"/>
    </location>
</feature>
<dbReference type="Proteomes" id="UP000018890">
    <property type="component" value="Unassembled WGS sequence"/>
</dbReference>
<evidence type="ECO:0000256" key="6">
    <source>
        <dbReference type="ARBA" id="ARBA00023136"/>
    </source>
</evidence>
<comment type="subcellular location">
    <subcellularLocation>
        <location evidence="1">Cell membrane</location>
        <topology evidence="1">Multi-pass membrane protein</topology>
    </subcellularLocation>
</comment>
<dbReference type="InterPro" id="IPR047692">
    <property type="entry name" value="T4P_ComGB"/>
</dbReference>
<evidence type="ECO:0000256" key="5">
    <source>
        <dbReference type="ARBA" id="ARBA00022989"/>
    </source>
</evidence>
<gene>
    <name evidence="9" type="ORF">JCM9140_1321</name>
</gene>
<dbReference type="NCBIfam" id="NF041012">
    <property type="entry name" value="T4P_ComGB"/>
    <property type="match status" value="1"/>
</dbReference>
<evidence type="ECO:0000313" key="10">
    <source>
        <dbReference type="Proteomes" id="UP000018890"/>
    </source>
</evidence>
<feature type="transmembrane region" description="Helical" evidence="7">
    <location>
        <begin position="117"/>
        <end position="139"/>
    </location>
</feature>
<dbReference type="Pfam" id="PF00482">
    <property type="entry name" value="T2SSF"/>
    <property type="match status" value="2"/>
</dbReference>
<keyword evidence="10" id="KW-1185">Reference proteome</keyword>
<dbReference type="InterPro" id="IPR042094">
    <property type="entry name" value="T2SS_GspF_sf"/>
</dbReference>
<accession>W4Q010</accession>
<keyword evidence="4 7" id="KW-0812">Transmembrane</keyword>
<keyword evidence="5 7" id="KW-1133">Transmembrane helix</keyword>
<dbReference type="InterPro" id="IPR003004">
    <property type="entry name" value="GspF/PilC"/>
</dbReference>
<dbReference type="AlphaFoldDB" id="W4Q010"/>
<keyword evidence="3" id="KW-1003">Cell membrane</keyword>
<evidence type="ECO:0000256" key="3">
    <source>
        <dbReference type="ARBA" id="ARBA00022475"/>
    </source>
</evidence>
<dbReference type="STRING" id="1236970.JCM9140_1321"/>
<comment type="caution">
    <text evidence="9">The sequence shown here is derived from an EMBL/GenBank/DDBJ whole genome shotgun (WGS) entry which is preliminary data.</text>
</comment>
<evidence type="ECO:0000256" key="4">
    <source>
        <dbReference type="ARBA" id="ARBA00022692"/>
    </source>
</evidence>
<feature type="domain" description="Type II secretion system protein GspF" evidence="8">
    <location>
        <begin position="25"/>
        <end position="141"/>
    </location>
</feature>
<dbReference type="GO" id="GO:0005886">
    <property type="term" value="C:plasma membrane"/>
    <property type="evidence" value="ECO:0007669"/>
    <property type="project" value="UniProtKB-SubCell"/>
</dbReference>
<dbReference type="Gene3D" id="1.20.81.30">
    <property type="entry name" value="Type II secretion system (T2SS), domain F"/>
    <property type="match status" value="1"/>
</dbReference>
<reference evidence="9" key="1">
    <citation type="journal article" date="2014" name="Genome Announc.">
        <title>Draft Genome Sequences of Three Alkaliphilic Bacillus Strains, Bacillus wakoensis JCM 9140T, Bacillus akibai JCM 9157T, and Bacillus hemicellulosilyticus JCM 9152T.</title>
        <authorList>
            <person name="Yuki M."/>
            <person name="Oshima K."/>
            <person name="Suda W."/>
            <person name="Oshida Y."/>
            <person name="Kitamura K."/>
            <person name="Iida T."/>
            <person name="Hattori M."/>
            <person name="Ohkuma M."/>
        </authorList>
    </citation>
    <scope>NUCLEOTIDE SEQUENCE [LARGE SCALE GENOMIC DNA]</scope>
    <source>
        <strain evidence="9">JCM 9140</strain>
    </source>
</reference>